<organism evidence="2 3">
    <name type="scientific">Trichonephila clavata</name>
    <name type="common">Joro spider</name>
    <name type="synonym">Nephila clavata</name>
    <dbReference type="NCBI Taxonomy" id="2740835"/>
    <lineage>
        <taxon>Eukaryota</taxon>
        <taxon>Metazoa</taxon>
        <taxon>Ecdysozoa</taxon>
        <taxon>Arthropoda</taxon>
        <taxon>Chelicerata</taxon>
        <taxon>Arachnida</taxon>
        <taxon>Araneae</taxon>
        <taxon>Araneomorphae</taxon>
        <taxon>Entelegynae</taxon>
        <taxon>Araneoidea</taxon>
        <taxon>Nephilidae</taxon>
        <taxon>Trichonephila</taxon>
    </lineage>
</organism>
<sequence>MDAESGVSAQELTLSFNSEVHSRGILAVHSDLETEPEQSDVEAELEQSEAEAEPERSDTETEPEQSELDTEPDKSEVDTEPDKSEVDTEPDKSEVDTEHDKSDIEAEPELSDVENEHELLETPEEQKEQEQEEDEQTSYEESSKTSLAPSSMSEESTKSAKETADEQRLKHIFARPKFAEPRHPIFSSPFARHISAMAFGPKKPKWYKMMTTAQLYLFKDIMNYVEVGRENYFRFNDFLEALQDFDPTVTRAEVLDVIDNMDMNEFEELDFGKFLFLLAYRDQSEEDYPDNIEEKLSRRLVTPRQSLILSAIAYFVLIASPEEIRRYYFANTRRKATVLHHHMEAQKLCGLTERQMEVKQQNAARHLGPLYQLTGSPYALPVPFIPCFKQGQVYKEWKKRARYPTPILPFSKRPIARPIIPFKIRRELGEKITFDSELDELASKMKHGKIPLPLIRFPAKKLREMRETGYSVELKDYIMEKAAESLKKFNNKIKGAAVVYARKHLKPMLREGFPTKHERDTFIEIYQRYLPIKVSDMKNYSLWVRPAGYGVSHKGRPLYPDKFAFGRKIDGK</sequence>
<name>A0A8X6FX23_TRICU</name>
<feature type="compositionally biased region" description="Polar residues" evidence="1">
    <location>
        <begin position="144"/>
        <end position="154"/>
    </location>
</feature>
<evidence type="ECO:0000313" key="3">
    <source>
        <dbReference type="Proteomes" id="UP000887116"/>
    </source>
</evidence>
<accession>A0A8X6FX23</accession>
<comment type="caution">
    <text evidence="2">The sequence shown here is derived from an EMBL/GenBank/DDBJ whole genome shotgun (WGS) entry which is preliminary data.</text>
</comment>
<evidence type="ECO:0000256" key="1">
    <source>
        <dbReference type="SAM" id="MobiDB-lite"/>
    </source>
</evidence>
<dbReference type="InterPro" id="IPR011992">
    <property type="entry name" value="EF-hand-dom_pair"/>
</dbReference>
<feature type="compositionally biased region" description="Basic and acidic residues" evidence="1">
    <location>
        <begin position="155"/>
        <end position="166"/>
    </location>
</feature>
<feature type="compositionally biased region" description="Basic and acidic residues" evidence="1">
    <location>
        <begin position="71"/>
        <end position="104"/>
    </location>
</feature>
<evidence type="ECO:0000313" key="2">
    <source>
        <dbReference type="EMBL" id="GFQ91405.1"/>
    </source>
</evidence>
<proteinExistence type="predicted"/>
<keyword evidence="3" id="KW-1185">Reference proteome</keyword>
<dbReference type="OrthoDB" id="6436083at2759"/>
<dbReference type="SUPFAM" id="SSF47473">
    <property type="entry name" value="EF-hand"/>
    <property type="match status" value="1"/>
</dbReference>
<feature type="compositionally biased region" description="Basic and acidic residues" evidence="1">
    <location>
        <begin position="114"/>
        <end position="129"/>
    </location>
</feature>
<reference evidence="2" key="1">
    <citation type="submission" date="2020-07" db="EMBL/GenBank/DDBJ databases">
        <title>Multicomponent nature underlies the extraordinary mechanical properties of spider dragline silk.</title>
        <authorList>
            <person name="Kono N."/>
            <person name="Nakamura H."/>
            <person name="Mori M."/>
            <person name="Yoshida Y."/>
            <person name="Ohtoshi R."/>
            <person name="Malay A.D."/>
            <person name="Moran D.A.P."/>
            <person name="Tomita M."/>
            <person name="Numata K."/>
            <person name="Arakawa K."/>
        </authorList>
    </citation>
    <scope>NUCLEOTIDE SEQUENCE</scope>
</reference>
<dbReference type="AlphaFoldDB" id="A0A8X6FX23"/>
<feature type="compositionally biased region" description="Acidic residues" evidence="1">
    <location>
        <begin position="60"/>
        <end position="70"/>
    </location>
</feature>
<feature type="region of interest" description="Disordered" evidence="1">
    <location>
        <begin position="27"/>
        <end position="166"/>
    </location>
</feature>
<protein>
    <submittedName>
        <fullName evidence="2">Uncharacterized protein</fullName>
    </submittedName>
</protein>
<dbReference type="Proteomes" id="UP000887116">
    <property type="component" value="Unassembled WGS sequence"/>
</dbReference>
<dbReference type="EMBL" id="BMAO01003975">
    <property type="protein sequence ID" value="GFQ91405.1"/>
    <property type="molecule type" value="Genomic_DNA"/>
</dbReference>
<feature type="compositionally biased region" description="Acidic residues" evidence="1">
    <location>
        <begin position="33"/>
        <end position="52"/>
    </location>
</feature>
<gene>
    <name evidence="2" type="primary">AVEN_202709_1</name>
    <name evidence="2" type="ORF">TNCT_667411</name>
</gene>